<keyword evidence="2" id="KW-0547">Nucleotide-binding</keyword>
<proteinExistence type="predicted"/>
<dbReference type="SMART" id="SM00382">
    <property type="entry name" value="AAA"/>
    <property type="match status" value="1"/>
</dbReference>
<keyword evidence="7" id="KW-1185">Reference proteome</keyword>
<accession>A0A1W1VXV4</accession>
<keyword evidence="1" id="KW-0813">Transport</keyword>
<evidence type="ECO:0000256" key="1">
    <source>
        <dbReference type="ARBA" id="ARBA00022448"/>
    </source>
</evidence>
<dbReference type="PANTHER" id="PTHR42781:SF4">
    <property type="entry name" value="SPERMIDINE_PUTRESCINE IMPORT ATP-BINDING PROTEIN POTA"/>
    <property type="match status" value="1"/>
</dbReference>
<dbReference type="Gene3D" id="3.40.50.300">
    <property type="entry name" value="P-loop containing nucleotide triphosphate hydrolases"/>
    <property type="match status" value="1"/>
</dbReference>
<dbReference type="InterPro" id="IPR027417">
    <property type="entry name" value="P-loop_NTPase"/>
</dbReference>
<dbReference type="InterPro" id="IPR003439">
    <property type="entry name" value="ABC_transporter-like_ATP-bd"/>
</dbReference>
<dbReference type="InterPro" id="IPR017871">
    <property type="entry name" value="ABC_transporter-like_CS"/>
</dbReference>
<evidence type="ECO:0000259" key="5">
    <source>
        <dbReference type="PROSITE" id="PS50893"/>
    </source>
</evidence>
<dbReference type="AlphaFoldDB" id="A0A1W1VXV4"/>
<dbReference type="Pfam" id="PF00005">
    <property type="entry name" value="ABC_tran"/>
    <property type="match status" value="1"/>
</dbReference>
<dbReference type="FunFam" id="3.40.50.300:FF:000425">
    <property type="entry name" value="Probable ABC transporter, ATP-binding subunit"/>
    <property type="match status" value="1"/>
</dbReference>
<dbReference type="STRING" id="698762.SAMN00808754_2185"/>
<dbReference type="Pfam" id="PF08402">
    <property type="entry name" value="TOBE_2"/>
    <property type="match status" value="1"/>
</dbReference>
<dbReference type="GO" id="GO:0005524">
    <property type="term" value="F:ATP binding"/>
    <property type="evidence" value="ECO:0007669"/>
    <property type="project" value="UniProtKB-KW"/>
</dbReference>
<dbReference type="Proteomes" id="UP000192569">
    <property type="component" value="Chromosome I"/>
</dbReference>
<dbReference type="GO" id="GO:0043190">
    <property type="term" value="C:ATP-binding cassette (ABC) transporter complex"/>
    <property type="evidence" value="ECO:0007669"/>
    <property type="project" value="InterPro"/>
</dbReference>
<evidence type="ECO:0000313" key="7">
    <source>
        <dbReference type="Proteomes" id="UP000192569"/>
    </source>
</evidence>
<dbReference type="InterPro" id="IPR012340">
    <property type="entry name" value="NA-bd_OB-fold"/>
</dbReference>
<organism evidence="6 7">
    <name type="scientific">Thermanaeromonas toyohensis ToBE</name>
    <dbReference type="NCBI Taxonomy" id="698762"/>
    <lineage>
        <taxon>Bacteria</taxon>
        <taxon>Bacillati</taxon>
        <taxon>Bacillota</taxon>
        <taxon>Clostridia</taxon>
        <taxon>Neomoorellales</taxon>
        <taxon>Neomoorellaceae</taxon>
        <taxon>Thermanaeromonas</taxon>
    </lineage>
</organism>
<dbReference type="GO" id="GO:0015418">
    <property type="term" value="F:ABC-type quaternary ammonium compound transporting activity"/>
    <property type="evidence" value="ECO:0007669"/>
    <property type="project" value="UniProtKB-EC"/>
</dbReference>
<dbReference type="InterPro" id="IPR050093">
    <property type="entry name" value="ABC_SmlMolc_Importer"/>
</dbReference>
<reference evidence="6 7" key="1">
    <citation type="submission" date="2017-04" db="EMBL/GenBank/DDBJ databases">
        <authorList>
            <person name="Afonso C.L."/>
            <person name="Miller P.J."/>
            <person name="Scott M.A."/>
            <person name="Spackman E."/>
            <person name="Goraichik I."/>
            <person name="Dimitrov K.M."/>
            <person name="Suarez D.L."/>
            <person name="Swayne D.E."/>
        </authorList>
    </citation>
    <scope>NUCLEOTIDE SEQUENCE [LARGE SCALE GENOMIC DNA]</scope>
    <source>
        <strain evidence="6 7">ToBE</strain>
    </source>
</reference>
<dbReference type="SUPFAM" id="SSF52540">
    <property type="entry name" value="P-loop containing nucleoside triphosphate hydrolases"/>
    <property type="match status" value="1"/>
</dbReference>
<dbReference type="GO" id="GO:0016887">
    <property type="term" value="F:ATP hydrolysis activity"/>
    <property type="evidence" value="ECO:0007669"/>
    <property type="project" value="InterPro"/>
</dbReference>
<evidence type="ECO:0000256" key="4">
    <source>
        <dbReference type="ARBA" id="ARBA00066388"/>
    </source>
</evidence>
<dbReference type="EMBL" id="LT838272">
    <property type="protein sequence ID" value="SMB98185.1"/>
    <property type="molecule type" value="Genomic_DNA"/>
</dbReference>
<protein>
    <recommendedName>
        <fullName evidence="4">ABC-type quaternary amine transporter</fullName>
        <ecNumber evidence="4">7.6.2.9</ecNumber>
    </recommendedName>
</protein>
<name>A0A1W1VXV4_9FIRM</name>
<dbReference type="SUPFAM" id="SSF50331">
    <property type="entry name" value="MOP-like"/>
    <property type="match status" value="1"/>
</dbReference>
<dbReference type="InterPro" id="IPR008995">
    <property type="entry name" value="Mo/tungstate-bd_C_term_dom"/>
</dbReference>
<dbReference type="InterPro" id="IPR003593">
    <property type="entry name" value="AAA+_ATPase"/>
</dbReference>
<feature type="domain" description="ABC transporter" evidence="5">
    <location>
        <begin position="6"/>
        <end position="236"/>
    </location>
</feature>
<gene>
    <name evidence="6" type="ORF">SAMN00808754_2185</name>
</gene>
<dbReference type="InterPro" id="IPR013611">
    <property type="entry name" value="Transp-assoc_OB_typ2"/>
</dbReference>
<dbReference type="PROSITE" id="PS50893">
    <property type="entry name" value="ABC_TRANSPORTER_2"/>
    <property type="match status" value="1"/>
</dbReference>
<keyword evidence="3 6" id="KW-0067">ATP-binding</keyword>
<dbReference type="RefSeq" id="WP_084665746.1">
    <property type="nucleotide sequence ID" value="NZ_LT838272.1"/>
</dbReference>
<dbReference type="PROSITE" id="PS00211">
    <property type="entry name" value="ABC_TRANSPORTER_1"/>
    <property type="match status" value="1"/>
</dbReference>
<evidence type="ECO:0000313" key="6">
    <source>
        <dbReference type="EMBL" id="SMB98185.1"/>
    </source>
</evidence>
<sequence length="356" mass="39864">MAEIAVSLQNINKSFGSLQVLRNFTLDVREGEFVSLLGPSGCGKTTVLRIIAGFEQPEEGTVLINGKDVSKIPPEKRNIGLVFQNYALFPNMNVWRNIAFPMIIARKPRSEIERKIKQLLSMVKLEEKGHRYIWQLSGGERQRVALARALAREPKVLLLDEPLSALDAKIREELRLEIRRIQRELGITTIYVSHDQEEVLAISDRVVVMQNGVIQQVGSPSEIYFMPKTRFVANFVGNINLLEGEVVAGNIFLWQGRKLILNERVSVVTGEKALLAVRPERISICKDKKEVPAGVNVIEGQVQLTTFLGSQVRIILTIDNGIELKVDLPSQLGTDFFPGERVTAFFPPDVATLITD</sequence>
<evidence type="ECO:0000256" key="2">
    <source>
        <dbReference type="ARBA" id="ARBA00022741"/>
    </source>
</evidence>
<dbReference type="PANTHER" id="PTHR42781">
    <property type="entry name" value="SPERMIDINE/PUTRESCINE IMPORT ATP-BINDING PROTEIN POTA"/>
    <property type="match status" value="1"/>
</dbReference>
<evidence type="ECO:0000256" key="3">
    <source>
        <dbReference type="ARBA" id="ARBA00022840"/>
    </source>
</evidence>
<dbReference type="OrthoDB" id="9802264at2"/>
<dbReference type="EC" id="7.6.2.9" evidence="4"/>
<dbReference type="Gene3D" id="2.40.50.100">
    <property type="match status" value="1"/>
</dbReference>
<dbReference type="Gene3D" id="2.40.50.140">
    <property type="entry name" value="Nucleic acid-binding proteins"/>
    <property type="match status" value="1"/>
</dbReference>